<sequence>NPVSLGNPLDFAGEYGFLNDKVVRFRKKTFKELLPSRTFRTLELMEMMAV</sequence>
<gene>
    <name evidence="1" type="ORF">S01H4_11315</name>
</gene>
<proteinExistence type="predicted"/>
<dbReference type="AlphaFoldDB" id="X0Z7Y8"/>
<accession>X0Z7Y8</accession>
<protein>
    <submittedName>
        <fullName evidence="1">Uncharacterized protein</fullName>
    </submittedName>
</protein>
<dbReference type="EMBL" id="BART01004541">
    <property type="protein sequence ID" value="GAG54482.1"/>
    <property type="molecule type" value="Genomic_DNA"/>
</dbReference>
<feature type="non-terminal residue" evidence="1">
    <location>
        <position position="1"/>
    </location>
</feature>
<comment type="caution">
    <text evidence="1">The sequence shown here is derived from an EMBL/GenBank/DDBJ whole genome shotgun (WGS) entry which is preliminary data.</text>
</comment>
<organism evidence="1">
    <name type="scientific">marine sediment metagenome</name>
    <dbReference type="NCBI Taxonomy" id="412755"/>
    <lineage>
        <taxon>unclassified sequences</taxon>
        <taxon>metagenomes</taxon>
        <taxon>ecological metagenomes</taxon>
    </lineage>
</organism>
<reference evidence="1" key="1">
    <citation type="journal article" date="2014" name="Front. Microbiol.">
        <title>High frequency of phylogenetically diverse reductive dehalogenase-homologous genes in deep subseafloor sedimentary metagenomes.</title>
        <authorList>
            <person name="Kawai M."/>
            <person name="Futagami T."/>
            <person name="Toyoda A."/>
            <person name="Takaki Y."/>
            <person name="Nishi S."/>
            <person name="Hori S."/>
            <person name="Arai W."/>
            <person name="Tsubouchi T."/>
            <person name="Morono Y."/>
            <person name="Uchiyama I."/>
            <person name="Ito T."/>
            <person name="Fujiyama A."/>
            <person name="Inagaki F."/>
            <person name="Takami H."/>
        </authorList>
    </citation>
    <scope>NUCLEOTIDE SEQUENCE</scope>
    <source>
        <strain evidence="1">Expedition CK06-06</strain>
    </source>
</reference>
<name>X0Z7Y8_9ZZZZ</name>
<evidence type="ECO:0000313" key="1">
    <source>
        <dbReference type="EMBL" id="GAG54482.1"/>
    </source>
</evidence>